<comment type="caution">
    <text evidence="2">The sequence shown here is derived from an EMBL/GenBank/DDBJ whole genome shotgun (WGS) entry which is preliminary data.</text>
</comment>
<name>A0A850LI92_9RHOB</name>
<evidence type="ECO:0000259" key="1">
    <source>
        <dbReference type="Pfam" id="PF07791"/>
    </source>
</evidence>
<evidence type="ECO:0000313" key="2">
    <source>
        <dbReference type="EMBL" id="NVK97791.1"/>
    </source>
</evidence>
<reference evidence="2 3" key="1">
    <citation type="journal article" date="2020" name="Proc. Natl. Acad. Sci. U.S.A.">
        <title>Ecological drivers of bacterial community assembly in synthetic phycospheres.</title>
        <authorList>
            <person name="Fu H."/>
            <person name="Uchimiya M."/>
            <person name="Gore J."/>
            <person name="Moran M.A."/>
        </authorList>
    </citation>
    <scope>NUCLEOTIDE SEQUENCE [LARGE SCALE GENOMIC DNA]</scope>
    <source>
        <strain evidence="2">HF-Din03</strain>
    </source>
</reference>
<dbReference type="Pfam" id="PF07791">
    <property type="entry name" value="Imm11"/>
    <property type="match status" value="1"/>
</dbReference>
<gene>
    <name evidence="2" type="ORF">HW564_12740</name>
</gene>
<dbReference type="RefSeq" id="WP_011242105.1">
    <property type="nucleotide sequence ID" value="NZ_JABXIY010000033.1"/>
</dbReference>
<dbReference type="AlphaFoldDB" id="A0A850LI92"/>
<accession>A0A850LI92</accession>
<proteinExistence type="predicted"/>
<feature type="domain" description="Immunity MXAN-0049 protein" evidence="1">
    <location>
        <begin position="62"/>
        <end position="200"/>
    </location>
</feature>
<dbReference type="InterPro" id="IPR012433">
    <property type="entry name" value="Imm11"/>
</dbReference>
<sequence>MHYWVLGQQNTGEYSGSLNPLDGDLGHVELVDTSIDIGIKPIMQSLVMTAGRRVKPERLPRKVSHDMSADRIDDLAMVHTYLTVSEPLRTLIEQFAPGDVQYEPFDVVGKRDGAFQQRRYWFIPTVRLHAMDKDKTRPPLADIGYFRQSTPLEDQHIVFDASVTDNRAIFASAEYPGILFVSDALVEAIEASGLTGARFRRRFASTASELL</sequence>
<dbReference type="EMBL" id="JABXIY010000033">
    <property type="protein sequence ID" value="NVK97791.1"/>
    <property type="molecule type" value="Genomic_DNA"/>
</dbReference>
<protein>
    <recommendedName>
        <fullName evidence="1">Immunity MXAN-0049 protein domain-containing protein</fullName>
    </recommendedName>
</protein>
<dbReference type="Proteomes" id="UP000565723">
    <property type="component" value="Unassembled WGS sequence"/>
</dbReference>
<organism evidence="2 3">
    <name type="scientific">Ruegeria pomeroyi</name>
    <dbReference type="NCBI Taxonomy" id="89184"/>
    <lineage>
        <taxon>Bacteria</taxon>
        <taxon>Pseudomonadati</taxon>
        <taxon>Pseudomonadota</taxon>
        <taxon>Alphaproteobacteria</taxon>
        <taxon>Rhodobacterales</taxon>
        <taxon>Roseobacteraceae</taxon>
        <taxon>Ruegeria</taxon>
    </lineage>
</organism>
<evidence type="ECO:0000313" key="3">
    <source>
        <dbReference type="Proteomes" id="UP000565723"/>
    </source>
</evidence>